<gene>
    <name evidence="2" type="ORF">KC01_LOCUS3966</name>
</gene>
<feature type="compositionally biased region" description="Polar residues" evidence="1">
    <location>
        <begin position="71"/>
        <end position="90"/>
    </location>
</feature>
<dbReference type="EMBL" id="OZ035832">
    <property type="protein sequence ID" value="CAL1571901.1"/>
    <property type="molecule type" value="Genomic_DNA"/>
</dbReference>
<organism evidence="2 3">
    <name type="scientific">Knipowitschia caucasica</name>
    <name type="common">Caucasian dwarf goby</name>
    <name type="synonym">Pomatoschistus caucasicus</name>
    <dbReference type="NCBI Taxonomy" id="637954"/>
    <lineage>
        <taxon>Eukaryota</taxon>
        <taxon>Metazoa</taxon>
        <taxon>Chordata</taxon>
        <taxon>Craniata</taxon>
        <taxon>Vertebrata</taxon>
        <taxon>Euteleostomi</taxon>
        <taxon>Actinopterygii</taxon>
        <taxon>Neopterygii</taxon>
        <taxon>Teleostei</taxon>
        <taxon>Neoteleostei</taxon>
        <taxon>Acanthomorphata</taxon>
        <taxon>Gobiaria</taxon>
        <taxon>Gobiiformes</taxon>
        <taxon>Gobioidei</taxon>
        <taxon>Gobiidae</taxon>
        <taxon>Gobiinae</taxon>
        <taxon>Knipowitschia</taxon>
    </lineage>
</organism>
<feature type="compositionally biased region" description="Low complexity" evidence="1">
    <location>
        <begin position="114"/>
        <end position="130"/>
    </location>
</feature>
<keyword evidence="3" id="KW-1185">Reference proteome</keyword>
<sequence>MGQYNRTTAATTTFKAILCSSERLNRIHKTTIENPPLARLHCLLYSAGAPCLASSAVRPSVCSRVTPIHVSSSKPNKVSVRPAQTPQLLSGSAPPHPAAVKRKDNLLTPKTPWTCARATRAPGPRARTTGQGVNRLQGGEVRERMD</sequence>
<accession>A0AAV2J5U3</accession>
<evidence type="ECO:0000256" key="1">
    <source>
        <dbReference type="SAM" id="MobiDB-lite"/>
    </source>
</evidence>
<dbReference type="Proteomes" id="UP001497482">
    <property type="component" value="Chromosome 10"/>
</dbReference>
<protein>
    <submittedName>
        <fullName evidence="2">Uncharacterized protein</fullName>
    </submittedName>
</protein>
<proteinExistence type="predicted"/>
<evidence type="ECO:0000313" key="2">
    <source>
        <dbReference type="EMBL" id="CAL1571901.1"/>
    </source>
</evidence>
<evidence type="ECO:0000313" key="3">
    <source>
        <dbReference type="Proteomes" id="UP001497482"/>
    </source>
</evidence>
<feature type="region of interest" description="Disordered" evidence="1">
    <location>
        <begin position="71"/>
        <end position="146"/>
    </location>
</feature>
<reference evidence="2 3" key="1">
    <citation type="submission" date="2024-04" db="EMBL/GenBank/DDBJ databases">
        <authorList>
            <person name="Waldvogel A.-M."/>
            <person name="Schoenle A."/>
        </authorList>
    </citation>
    <scope>NUCLEOTIDE SEQUENCE [LARGE SCALE GENOMIC DNA]</scope>
</reference>
<name>A0AAV2J5U3_KNICA</name>
<dbReference type="AlphaFoldDB" id="A0AAV2J5U3"/>